<dbReference type="PANTHER" id="PTHR23422">
    <property type="entry name" value="DIPEPTIDYL PEPTIDASE III-RELATED"/>
    <property type="match status" value="1"/>
</dbReference>
<dbReference type="EC" id="3.4.14.4" evidence="4"/>
<feature type="active site" evidence="18">
    <location>
        <position position="478"/>
    </location>
</feature>
<evidence type="ECO:0000256" key="7">
    <source>
        <dbReference type="ARBA" id="ARBA00022490"/>
    </source>
</evidence>
<evidence type="ECO:0000256" key="9">
    <source>
        <dbReference type="ARBA" id="ARBA00022723"/>
    </source>
</evidence>
<evidence type="ECO:0000256" key="16">
    <source>
        <dbReference type="ARBA" id="ARBA00078364"/>
    </source>
</evidence>
<evidence type="ECO:0000256" key="8">
    <source>
        <dbReference type="ARBA" id="ARBA00022670"/>
    </source>
</evidence>
<dbReference type="InterPro" id="IPR039461">
    <property type="entry name" value="Peptidase_M49"/>
</dbReference>
<comment type="similarity">
    <text evidence="3">Belongs to the peptidase M49 family.</text>
</comment>
<dbReference type="PANTHER" id="PTHR23422:SF11">
    <property type="entry name" value="DIPEPTIDYL PEPTIDASE 3"/>
    <property type="match status" value="1"/>
</dbReference>
<dbReference type="PIRSF" id="PIRSF007828">
    <property type="entry name" value="Dipeptidyl-peptidase_III"/>
    <property type="match status" value="1"/>
</dbReference>
<dbReference type="FunFam" id="3.30.540.30:FF:000001">
    <property type="entry name" value="Dipeptidyl peptidase 3"/>
    <property type="match status" value="1"/>
</dbReference>
<keyword evidence="7" id="KW-0963">Cytoplasm</keyword>
<dbReference type="GO" id="GO:0004177">
    <property type="term" value="F:aminopeptidase activity"/>
    <property type="evidence" value="ECO:0007669"/>
    <property type="project" value="UniProtKB-KW"/>
</dbReference>
<evidence type="ECO:0000313" key="20">
    <source>
        <dbReference type="EMBL" id="CAJ0572893.1"/>
    </source>
</evidence>
<feature type="binding site" evidence="19">
    <location>
        <position position="535"/>
    </location>
    <ligand>
        <name>Zn(2+)</name>
        <dbReference type="ChEBI" id="CHEBI:29105"/>
        <note>catalytic</note>
    </ligand>
</feature>
<evidence type="ECO:0000256" key="6">
    <source>
        <dbReference type="ARBA" id="ARBA00022438"/>
    </source>
</evidence>
<evidence type="ECO:0000256" key="12">
    <source>
        <dbReference type="ARBA" id="ARBA00022990"/>
    </source>
</evidence>
<comment type="catalytic activity">
    <reaction evidence="1">
        <text>Release of an N-terminal dipeptide from a peptide comprising four or more residues, with broad specificity. Also acts on dipeptidyl 2-naphthylamides.</text>
        <dbReference type="EC" id="3.4.14.4"/>
    </reaction>
</comment>
<evidence type="ECO:0000256" key="14">
    <source>
        <dbReference type="ARBA" id="ARBA00031288"/>
    </source>
</evidence>
<evidence type="ECO:0000256" key="11">
    <source>
        <dbReference type="ARBA" id="ARBA00022833"/>
    </source>
</evidence>
<keyword evidence="6" id="KW-0031">Aminopeptidase</keyword>
<evidence type="ECO:0000256" key="4">
    <source>
        <dbReference type="ARBA" id="ARBA00012063"/>
    </source>
</evidence>
<dbReference type="GO" id="GO:0006508">
    <property type="term" value="P:proteolysis"/>
    <property type="evidence" value="ECO:0007669"/>
    <property type="project" value="UniProtKB-KW"/>
</dbReference>
<dbReference type="Pfam" id="PF03571">
    <property type="entry name" value="Peptidase_M49"/>
    <property type="match status" value="1"/>
</dbReference>
<dbReference type="InterPro" id="IPR005317">
    <property type="entry name" value="Dipeptidyl-peptase3"/>
</dbReference>
<keyword evidence="10" id="KW-0378">Hydrolase</keyword>
<evidence type="ECO:0000313" key="21">
    <source>
        <dbReference type="Proteomes" id="UP001177023"/>
    </source>
</evidence>
<feature type="binding site" evidence="19">
    <location>
        <position position="482"/>
    </location>
    <ligand>
        <name>Zn(2+)</name>
        <dbReference type="ChEBI" id="CHEBI:29105"/>
        <note>catalytic</note>
    </ligand>
</feature>
<comment type="cofactor">
    <cofactor evidence="19">
        <name>Zn(2+)</name>
        <dbReference type="ChEBI" id="CHEBI:29105"/>
    </cofactor>
    <text evidence="19">Binds 1 zinc ion per subunit.</text>
</comment>
<evidence type="ECO:0000256" key="18">
    <source>
        <dbReference type="PIRSR" id="PIRSR007828-1"/>
    </source>
</evidence>
<dbReference type="GO" id="GO:0005737">
    <property type="term" value="C:cytoplasm"/>
    <property type="evidence" value="ECO:0007669"/>
    <property type="project" value="UniProtKB-SubCell"/>
</dbReference>
<keyword evidence="13" id="KW-0482">Metalloprotease</keyword>
<dbReference type="Gene3D" id="3.30.540.30">
    <property type="match status" value="3"/>
</dbReference>
<evidence type="ECO:0000256" key="1">
    <source>
        <dbReference type="ARBA" id="ARBA00001336"/>
    </source>
</evidence>
<reference evidence="20" key="1">
    <citation type="submission" date="2023-06" db="EMBL/GenBank/DDBJ databases">
        <authorList>
            <person name="Delattre M."/>
        </authorList>
    </citation>
    <scope>NUCLEOTIDE SEQUENCE</scope>
    <source>
        <strain evidence="20">AF72</strain>
    </source>
</reference>
<gene>
    <name evidence="20" type="ORF">MSPICULIGERA_LOCUS11268</name>
</gene>
<evidence type="ECO:0000256" key="19">
    <source>
        <dbReference type="PIRSR" id="PIRSR007828-2"/>
    </source>
</evidence>
<protein>
    <recommendedName>
        <fullName evidence="5">Dipeptidyl peptidase 3</fullName>
        <ecNumber evidence="4">3.4.14.4</ecNumber>
    </recommendedName>
    <alternativeName>
        <fullName evidence="14">Dipeptidyl aminopeptidase III</fullName>
    </alternativeName>
    <alternativeName>
        <fullName evidence="16">Dipeptidyl arylamidase III</fullName>
    </alternativeName>
    <alternativeName>
        <fullName evidence="15">Dipeptidyl peptidase III</fullName>
    </alternativeName>
    <alternativeName>
        <fullName evidence="17">Enkephalinase B</fullName>
    </alternativeName>
</protein>
<evidence type="ECO:0000256" key="17">
    <source>
        <dbReference type="ARBA" id="ARBA00080117"/>
    </source>
</evidence>
<dbReference type="Proteomes" id="UP001177023">
    <property type="component" value="Unassembled WGS sequence"/>
</dbReference>
<sequence length="753" mass="83999">MLHARHLLRLAPRRIGLVAAAVPRQIRLLSSHIRMSPQIDRSLHVLPNDTPVVLLDCRDSFASLSDQEKLYAHHIARASFEGSLAVYLQVSPEAAGIFVVLYRLFAGEPLSALKEKALANGWSAEEWQSFLVYAAGLHNNSGNYKGFGDSKFVPGVDVEKLNKLIDASAAATIYPGLRDVWKAVGPLICSLEPSQLQLGFAPGGVTTYHSENITKHDADLVDRCLKARNFETWNTRLFKDSQQRDGKTVYRVVVASAETDGNGLEEVEFEGAIVKFERGDYSQVMARIVPHLKKASEAAANDTQRQMLAKYVAHFTRGALDDHKDGSRQWIKDVNPAVESYIGFIENYRDPAGTRSEFEGFVAAVNKETSKKFKALVDQAEKILERMPWGKAYEKDRFLRPDFTGLDVIAFGSSGIPAGINIPNYDDIRQDEGFKNVSLGNVISATPKQKMNFLDEGDEDLMFKYHKDSFEVQVGLHELLGHGSGKLFQRKPDGSFNFDTSATVSVLDGAKISTWYEPGETWGSKFGALSGAYEECRAEAVGYVLCCDEDILKIFGYEGELGQQVKYVNWLSEIRAGLMALEFYNADQKKWGQAHCHARYVLTQVCLEAGQGFVVIESITGPDGKPDLKFKLDRTKIDSVGKPAVREFLKKLQHYKSTADFAGGKALFDHYGKIGDVELAWRDVCIARRKPRRQFVQPNTILGPDGKVSLKSYAETVEGVVESFVDRYSIDAIEDLEKCWSAQKKWWPNAFAN</sequence>
<dbReference type="EMBL" id="CATQJA010002608">
    <property type="protein sequence ID" value="CAJ0572893.1"/>
    <property type="molecule type" value="Genomic_DNA"/>
</dbReference>
<dbReference type="GO" id="GO:0008239">
    <property type="term" value="F:dipeptidyl-peptidase activity"/>
    <property type="evidence" value="ECO:0007669"/>
    <property type="project" value="UniProtKB-EC"/>
</dbReference>
<keyword evidence="9 19" id="KW-0479">Metal-binding</keyword>
<evidence type="ECO:0000256" key="15">
    <source>
        <dbReference type="ARBA" id="ARBA00032119"/>
    </source>
</evidence>
<feature type="non-terminal residue" evidence="20">
    <location>
        <position position="1"/>
    </location>
</feature>
<dbReference type="GO" id="GO:0008235">
    <property type="term" value="F:metalloexopeptidase activity"/>
    <property type="evidence" value="ECO:0007669"/>
    <property type="project" value="InterPro"/>
</dbReference>
<evidence type="ECO:0000256" key="2">
    <source>
        <dbReference type="ARBA" id="ARBA00004496"/>
    </source>
</evidence>
<comment type="caution">
    <text evidence="20">The sequence shown here is derived from an EMBL/GenBank/DDBJ whole genome shotgun (WGS) entry which is preliminary data.</text>
</comment>
<evidence type="ECO:0000256" key="3">
    <source>
        <dbReference type="ARBA" id="ARBA00010200"/>
    </source>
</evidence>
<name>A0AA36FYH0_9BILA</name>
<organism evidence="20 21">
    <name type="scientific">Mesorhabditis spiculigera</name>
    <dbReference type="NCBI Taxonomy" id="96644"/>
    <lineage>
        <taxon>Eukaryota</taxon>
        <taxon>Metazoa</taxon>
        <taxon>Ecdysozoa</taxon>
        <taxon>Nematoda</taxon>
        <taxon>Chromadorea</taxon>
        <taxon>Rhabditida</taxon>
        <taxon>Rhabditina</taxon>
        <taxon>Rhabditomorpha</taxon>
        <taxon>Rhabditoidea</taxon>
        <taxon>Rhabditidae</taxon>
        <taxon>Mesorhabditinae</taxon>
        <taxon>Mesorhabditis</taxon>
    </lineage>
</organism>
<keyword evidence="11 19" id="KW-0862">Zinc</keyword>
<evidence type="ECO:0000256" key="13">
    <source>
        <dbReference type="ARBA" id="ARBA00023049"/>
    </source>
</evidence>
<comment type="subcellular location">
    <subcellularLocation>
        <location evidence="2">Cytoplasm</location>
    </subcellularLocation>
</comment>
<accession>A0AA36FYH0</accession>
<dbReference type="GO" id="GO:0008270">
    <property type="term" value="F:zinc ion binding"/>
    <property type="evidence" value="ECO:0007669"/>
    <property type="project" value="UniProtKB-ARBA"/>
</dbReference>
<keyword evidence="12" id="KW-0007">Acetylation</keyword>
<dbReference type="FunFam" id="3.30.540.30:FF:000003">
    <property type="entry name" value="Dipeptidyl peptidase 3"/>
    <property type="match status" value="1"/>
</dbReference>
<keyword evidence="8" id="KW-0645">Protease</keyword>
<proteinExistence type="inferred from homology"/>
<dbReference type="AlphaFoldDB" id="A0AA36FYH0"/>
<evidence type="ECO:0000256" key="5">
    <source>
        <dbReference type="ARBA" id="ARBA00014713"/>
    </source>
</evidence>
<keyword evidence="21" id="KW-1185">Reference proteome</keyword>
<feature type="binding site" evidence="19">
    <location>
        <position position="477"/>
    </location>
    <ligand>
        <name>Zn(2+)</name>
        <dbReference type="ChEBI" id="CHEBI:29105"/>
        <note>catalytic</note>
    </ligand>
</feature>
<evidence type="ECO:0000256" key="10">
    <source>
        <dbReference type="ARBA" id="ARBA00022801"/>
    </source>
</evidence>
<dbReference type="FunFam" id="3.30.540.30:FF:000002">
    <property type="entry name" value="Dipeptidyl peptidase 3"/>
    <property type="match status" value="1"/>
</dbReference>